<dbReference type="Proteomes" id="UP001291623">
    <property type="component" value="Unassembled WGS sequence"/>
</dbReference>
<accession>A0AAE1VT52</accession>
<organism evidence="1 2">
    <name type="scientific">Anisodus tanguticus</name>
    <dbReference type="NCBI Taxonomy" id="243964"/>
    <lineage>
        <taxon>Eukaryota</taxon>
        <taxon>Viridiplantae</taxon>
        <taxon>Streptophyta</taxon>
        <taxon>Embryophyta</taxon>
        <taxon>Tracheophyta</taxon>
        <taxon>Spermatophyta</taxon>
        <taxon>Magnoliopsida</taxon>
        <taxon>eudicotyledons</taxon>
        <taxon>Gunneridae</taxon>
        <taxon>Pentapetalae</taxon>
        <taxon>asterids</taxon>
        <taxon>lamiids</taxon>
        <taxon>Solanales</taxon>
        <taxon>Solanaceae</taxon>
        <taxon>Solanoideae</taxon>
        <taxon>Hyoscyameae</taxon>
        <taxon>Anisodus</taxon>
    </lineage>
</organism>
<keyword evidence="2" id="KW-1185">Reference proteome</keyword>
<evidence type="ECO:0000313" key="1">
    <source>
        <dbReference type="EMBL" id="KAK4375686.1"/>
    </source>
</evidence>
<comment type="caution">
    <text evidence="1">The sequence shown here is derived from an EMBL/GenBank/DDBJ whole genome shotgun (WGS) entry which is preliminary data.</text>
</comment>
<reference evidence="1" key="1">
    <citation type="submission" date="2023-12" db="EMBL/GenBank/DDBJ databases">
        <title>Genome assembly of Anisodus tanguticus.</title>
        <authorList>
            <person name="Wang Y.-J."/>
        </authorList>
    </citation>
    <scope>NUCLEOTIDE SEQUENCE</scope>
    <source>
        <strain evidence="1">KB-2021</strain>
        <tissue evidence="1">Leaf</tissue>
    </source>
</reference>
<dbReference type="EMBL" id="JAVYJV010000003">
    <property type="protein sequence ID" value="KAK4375686.1"/>
    <property type="molecule type" value="Genomic_DNA"/>
</dbReference>
<protein>
    <submittedName>
        <fullName evidence="1">Uncharacterized protein</fullName>
    </submittedName>
</protein>
<proteinExistence type="predicted"/>
<sequence>MGESRLARSFCRATWFVAKFAQENIAPFAEKIDRTNSFPELEAYSVVVRTLMRAICSLLGQQT</sequence>
<evidence type="ECO:0000313" key="2">
    <source>
        <dbReference type="Proteomes" id="UP001291623"/>
    </source>
</evidence>
<name>A0AAE1VT52_9SOLA</name>
<gene>
    <name evidence="1" type="ORF">RND71_006363</name>
</gene>
<dbReference type="AlphaFoldDB" id="A0AAE1VT52"/>